<comment type="caution">
    <text evidence="2">The sequence shown here is derived from an EMBL/GenBank/DDBJ whole genome shotgun (WGS) entry which is preliminary data.</text>
</comment>
<evidence type="ECO:0000313" key="3">
    <source>
        <dbReference type="Proteomes" id="UP001231189"/>
    </source>
</evidence>
<name>A0AAD8T4E4_LOLMU</name>
<protein>
    <recommendedName>
        <fullName evidence="1">KIB1-4 beta-propeller domain-containing protein</fullName>
    </recommendedName>
</protein>
<gene>
    <name evidence="2" type="ORF">QYE76_057761</name>
</gene>
<dbReference type="Pfam" id="PF03478">
    <property type="entry name" value="Beta-prop_KIB1-4"/>
    <property type="match status" value="1"/>
</dbReference>
<feature type="domain" description="KIB1-4 beta-propeller" evidence="1">
    <location>
        <begin position="102"/>
        <end position="334"/>
    </location>
</feature>
<organism evidence="2 3">
    <name type="scientific">Lolium multiflorum</name>
    <name type="common">Italian ryegrass</name>
    <name type="synonym">Lolium perenne subsp. multiflorum</name>
    <dbReference type="NCBI Taxonomy" id="4521"/>
    <lineage>
        <taxon>Eukaryota</taxon>
        <taxon>Viridiplantae</taxon>
        <taxon>Streptophyta</taxon>
        <taxon>Embryophyta</taxon>
        <taxon>Tracheophyta</taxon>
        <taxon>Spermatophyta</taxon>
        <taxon>Magnoliopsida</taxon>
        <taxon>Liliopsida</taxon>
        <taxon>Poales</taxon>
        <taxon>Poaceae</taxon>
        <taxon>BOP clade</taxon>
        <taxon>Pooideae</taxon>
        <taxon>Poodae</taxon>
        <taxon>Poeae</taxon>
        <taxon>Poeae Chloroplast Group 2 (Poeae type)</taxon>
        <taxon>Loliodinae</taxon>
        <taxon>Loliinae</taxon>
        <taxon>Lolium</taxon>
    </lineage>
</organism>
<evidence type="ECO:0000259" key="1">
    <source>
        <dbReference type="Pfam" id="PF03478"/>
    </source>
</evidence>
<dbReference type="PANTHER" id="PTHR33165">
    <property type="entry name" value="F-BOX DOMAIN CONTAINING PROTEIN-LIKE-RELATED"/>
    <property type="match status" value="1"/>
</dbReference>
<reference evidence="2" key="1">
    <citation type="submission" date="2023-07" db="EMBL/GenBank/DDBJ databases">
        <title>A chromosome-level genome assembly of Lolium multiflorum.</title>
        <authorList>
            <person name="Chen Y."/>
            <person name="Copetti D."/>
            <person name="Kolliker R."/>
            <person name="Studer B."/>
        </authorList>
    </citation>
    <scope>NUCLEOTIDE SEQUENCE</scope>
    <source>
        <strain evidence="2">02402/16</strain>
        <tissue evidence="2">Leaf</tissue>
    </source>
</reference>
<accession>A0AAD8T4E4</accession>
<sequence>MAQELEPAAMAAAPGEAPVPAAEATAAGWSSLPSDLVRRIADCFLDTNDVDWYMDLRAVCHSWRSATDDPRKNPIDGRFHPREWIVLDGDVVSQSDDMRIFVNIGTGRFLRKKLPLLRRYYVVAITFGGFFVLADRSRPHAARVLNPFTGELVRFAAPVPRDAGVAVFFFSGGIPHNLTLLCDSSRKYYTAVPDSKRFDAQSLDEFIYNYMRKAVVGGVYANGGGWASVACSTMLDNLCELTEMLQVEFVKFFSGDPFRHTSDVRCFLVDFGGQAMFLTKAPGRVGVLGIEPENQKLVPMETIGKYAIFIGHHRCLVVDAGKFPSVEANCVYYTLQIGRFAGIVKHNISDGTDERVSDSLDFVEQNKEFVLDTARPFTIIQVLCSYTINLKGSELA</sequence>
<keyword evidence="3" id="KW-1185">Reference proteome</keyword>
<dbReference type="EMBL" id="JAUUTY010000003">
    <property type="protein sequence ID" value="KAK1669602.1"/>
    <property type="molecule type" value="Genomic_DNA"/>
</dbReference>
<dbReference type="InterPro" id="IPR005174">
    <property type="entry name" value="KIB1-4_b-propeller"/>
</dbReference>
<dbReference type="AlphaFoldDB" id="A0AAD8T4E4"/>
<dbReference type="PANTHER" id="PTHR33165:SF99">
    <property type="entry name" value="DUF295 DOMAIN-CONTAINING PROTEIN"/>
    <property type="match status" value="1"/>
</dbReference>
<evidence type="ECO:0000313" key="2">
    <source>
        <dbReference type="EMBL" id="KAK1669602.1"/>
    </source>
</evidence>
<dbReference type="Proteomes" id="UP001231189">
    <property type="component" value="Unassembled WGS sequence"/>
</dbReference>
<proteinExistence type="predicted"/>